<dbReference type="AlphaFoldDB" id="G4A8P0"/>
<dbReference type="Proteomes" id="UP000005508">
    <property type="component" value="Unassembled WGS sequence"/>
</dbReference>
<dbReference type="EMBL" id="AEJM01000022">
    <property type="protein sequence ID" value="EGY33789.1"/>
    <property type="molecule type" value="Genomic_DNA"/>
</dbReference>
<evidence type="ECO:0000313" key="1">
    <source>
        <dbReference type="EMBL" id="EGY33789.1"/>
    </source>
</evidence>
<name>G4A8P0_AGGAC</name>
<reference evidence="1 2" key="1">
    <citation type="submission" date="2010-10" db="EMBL/GenBank/DDBJ databases">
        <authorList>
            <person name="Chen C."/>
            <person name="Kittichotirat W."/>
            <person name="Asikainen S."/>
            <person name="Bumgarner R."/>
        </authorList>
    </citation>
    <scope>NUCLEOTIDE SEQUENCE [LARGE SCALE GENOMIC DNA]</scope>
    <source>
        <strain evidence="1 2">SC1083</strain>
    </source>
</reference>
<sequence length="45" mass="5272">MREGCELQRIQRKVRWILAKKYGDEKSPLKNAAETNRTLMPDISP</sequence>
<dbReference type="PATRIC" id="fig|907488.3.peg.1170"/>
<evidence type="ECO:0000313" key="2">
    <source>
        <dbReference type="Proteomes" id="UP000005508"/>
    </source>
</evidence>
<protein>
    <submittedName>
        <fullName evidence="1">Uncharacterized protein</fullName>
    </submittedName>
</protein>
<accession>G4A8P0</accession>
<organism evidence="1 2">
    <name type="scientific">Aggregatibacter actinomycetemcomitans serotype e str. SC1083</name>
    <dbReference type="NCBI Taxonomy" id="907488"/>
    <lineage>
        <taxon>Bacteria</taxon>
        <taxon>Pseudomonadati</taxon>
        <taxon>Pseudomonadota</taxon>
        <taxon>Gammaproteobacteria</taxon>
        <taxon>Pasteurellales</taxon>
        <taxon>Pasteurellaceae</taxon>
        <taxon>Aggregatibacter</taxon>
    </lineage>
</organism>
<proteinExistence type="predicted"/>
<gene>
    <name evidence="1" type="ORF">SC1083_1192</name>
</gene>
<comment type="caution">
    <text evidence="1">The sequence shown here is derived from an EMBL/GenBank/DDBJ whole genome shotgun (WGS) entry which is preliminary data.</text>
</comment>